<dbReference type="InterPro" id="IPR028082">
    <property type="entry name" value="Peripla_BP_I"/>
</dbReference>
<dbReference type="OrthoDB" id="9783240at2"/>
<keyword evidence="3" id="KW-0029">Amino-acid transport</keyword>
<dbReference type="Proteomes" id="UP000285523">
    <property type="component" value="Unassembled WGS sequence"/>
</dbReference>
<protein>
    <submittedName>
        <fullName evidence="6">Amino acid ABC transporter substrate-binding protein</fullName>
    </submittedName>
</protein>
<proteinExistence type="inferred from homology"/>
<dbReference type="InterPro" id="IPR006311">
    <property type="entry name" value="TAT_signal"/>
</dbReference>
<dbReference type="RefSeq" id="WP_119855681.1">
    <property type="nucleotide sequence ID" value="NZ_QYYD01000005.1"/>
</dbReference>
<comment type="caution">
    <text evidence="6">The sequence shown here is derived from an EMBL/GenBank/DDBJ whole genome shotgun (WGS) entry which is preliminary data.</text>
</comment>
<gene>
    <name evidence="6" type="ORF">D4Q52_06170</name>
</gene>
<keyword evidence="2 4" id="KW-0732">Signal</keyword>
<dbReference type="AlphaFoldDB" id="A0A418VJB4"/>
<sequence length="431" mass="47168">MVGKVSRRKLLQLASAGTAAAAFPAPFVSGVTRAASADPILLGVPTAQTAQAGVADHQDYLNGTTLALEEINAAGGVLGRQIKAVVVDIDPLSPESGQVAINKLIDAKVHAMSCAFVFTPIPVADVSARYKAPFLWGLTQRNMTDLVVKEPDKYSHVFQTDPSEVHYGHTFPVFLKAMKDQGTWKPLNNGVHIVQEQIAYNQTISKALQASLPKSEFKLAGITDIQYPVQDWGPVIQEIKKIGAGAVMIDHWVAAEYAAFVKQYSADPLKGALVYLQYGPSQPEFLELSGPAAEGFVWSTVLGVYADEKGKAFRAKYKKRFPGIMGLCYTGNGYDTTYYFKAAWEAVGDPSNFKGVSDWIRKNSYRGVCGFMSMDNPYQECAHYPDTGDAIGAAELEKGMAQLFFQVQNNEHKIIYPDVLVENKLQKAPWW</sequence>
<feature type="chain" id="PRO_5019434408" evidence="4">
    <location>
        <begin position="22"/>
        <end position="431"/>
    </location>
</feature>
<organism evidence="6 7">
    <name type="scientific">Rhodopseudomonas palustris</name>
    <dbReference type="NCBI Taxonomy" id="1076"/>
    <lineage>
        <taxon>Bacteria</taxon>
        <taxon>Pseudomonadati</taxon>
        <taxon>Pseudomonadota</taxon>
        <taxon>Alphaproteobacteria</taxon>
        <taxon>Hyphomicrobiales</taxon>
        <taxon>Nitrobacteraceae</taxon>
        <taxon>Rhodopseudomonas</taxon>
    </lineage>
</organism>
<dbReference type="InterPro" id="IPR028081">
    <property type="entry name" value="Leu-bd"/>
</dbReference>
<dbReference type="Gene3D" id="3.40.50.2300">
    <property type="match status" value="2"/>
</dbReference>
<evidence type="ECO:0000259" key="5">
    <source>
        <dbReference type="Pfam" id="PF13458"/>
    </source>
</evidence>
<feature type="domain" description="Leucine-binding protein" evidence="5">
    <location>
        <begin position="40"/>
        <end position="376"/>
    </location>
</feature>
<reference evidence="6 7" key="1">
    <citation type="submission" date="2018-09" db="EMBL/GenBank/DDBJ databases">
        <title>Draft genome sequence of Rhodopseudomonas palustris 2.1.18.</title>
        <authorList>
            <person name="Robertson S.L."/>
            <person name="Meyer T.E."/>
            <person name="Kyndt J.A."/>
        </authorList>
    </citation>
    <scope>NUCLEOTIDE SEQUENCE [LARGE SCALE GENOMIC DNA]</scope>
    <source>
        <strain evidence="6 7">2.1.18</strain>
    </source>
</reference>
<evidence type="ECO:0000256" key="4">
    <source>
        <dbReference type="SAM" id="SignalP"/>
    </source>
</evidence>
<dbReference type="PANTHER" id="PTHR30483">
    <property type="entry name" value="LEUCINE-SPECIFIC-BINDING PROTEIN"/>
    <property type="match status" value="1"/>
</dbReference>
<dbReference type="SUPFAM" id="SSF53822">
    <property type="entry name" value="Periplasmic binding protein-like I"/>
    <property type="match status" value="1"/>
</dbReference>
<name>A0A418VJB4_RHOPL</name>
<dbReference type="PROSITE" id="PS51318">
    <property type="entry name" value="TAT"/>
    <property type="match status" value="1"/>
</dbReference>
<dbReference type="Pfam" id="PF13458">
    <property type="entry name" value="Peripla_BP_6"/>
    <property type="match status" value="1"/>
</dbReference>
<evidence type="ECO:0000313" key="6">
    <source>
        <dbReference type="EMBL" id="RJF76208.1"/>
    </source>
</evidence>
<keyword evidence="3" id="KW-0813">Transport</keyword>
<evidence type="ECO:0000256" key="2">
    <source>
        <dbReference type="ARBA" id="ARBA00022729"/>
    </source>
</evidence>
<comment type="similarity">
    <text evidence="1">Belongs to the leucine-binding protein family.</text>
</comment>
<evidence type="ECO:0000256" key="1">
    <source>
        <dbReference type="ARBA" id="ARBA00010062"/>
    </source>
</evidence>
<dbReference type="InterPro" id="IPR051010">
    <property type="entry name" value="BCAA_transport"/>
</dbReference>
<dbReference type="PANTHER" id="PTHR30483:SF6">
    <property type="entry name" value="PERIPLASMIC BINDING PROTEIN OF ABC TRANSPORTER FOR NATURAL AMINO ACIDS"/>
    <property type="match status" value="1"/>
</dbReference>
<dbReference type="GO" id="GO:0006865">
    <property type="term" value="P:amino acid transport"/>
    <property type="evidence" value="ECO:0007669"/>
    <property type="project" value="UniProtKB-KW"/>
</dbReference>
<accession>A0A418VJB4</accession>
<feature type="signal peptide" evidence="4">
    <location>
        <begin position="1"/>
        <end position="21"/>
    </location>
</feature>
<evidence type="ECO:0000313" key="7">
    <source>
        <dbReference type="Proteomes" id="UP000285523"/>
    </source>
</evidence>
<evidence type="ECO:0000256" key="3">
    <source>
        <dbReference type="ARBA" id="ARBA00022970"/>
    </source>
</evidence>
<dbReference type="EMBL" id="QYYD01000005">
    <property type="protein sequence ID" value="RJF76208.1"/>
    <property type="molecule type" value="Genomic_DNA"/>
</dbReference>